<dbReference type="GO" id="GO:0022857">
    <property type="term" value="F:transmembrane transporter activity"/>
    <property type="evidence" value="ECO:0007669"/>
    <property type="project" value="InterPro"/>
</dbReference>
<dbReference type="InterPro" id="IPR037294">
    <property type="entry name" value="ABC_BtuC-like"/>
</dbReference>
<dbReference type="OrthoDB" id="9782305at2"/>
<dbReference type="SUPFAM" id="SSF81345">
    <property type="entry name" value="ABC transporter involved in vitamin B12 uptake, BtuC"/>
    <property type="match status" value="1"/>
</dbReference>
<name>A0A4R2JTT3_9PSEU</name>
<evidence type="ECO:0000256" key="2">
    <source>
        <dbReference type="ARBA" id="ARBA00007935"/>
    </source>
</evidence>
<evidence type="ECO:0000256" key="4">
    <source>
        <dbReference type="ARBA" id="ARBA00022475"/>
    </source>
</evidence>
<evidence type="ECO:0000256" key="3">
    <source>
        <dbReference type="ARBA" id="ARBA00022448"/>
    </source>
</evidence>
<comment type="caution">
    <text evidence="9">The sequence shown here is derived from an EMBL/GenBank/DDBJ whole genome shotgun (WGS) entry which is preliminary data.</text>
</comment>
<keyword evidence="4" id="KW-1003">Cell membrane</keyword>
<keyword evidence="6 8" id="KW-1133">Transmembrane helix</keyword>
<keyword evidence="10" id="KW-1185">Reference proteome</keyword>
<gene>
    <name evidence="9" type="ORF">EV192_103241</name>
</gene>
<evidence type="ECO:0000256" key="1">
    <source>
        <dbReference type="ARBA" id="ARBA00004651"/>
    </source>
</evidence>
<dbReference type="PANTHER" id="PTHR30472">
    <property type="entry name" value="FERRIC ENTEROBACTIN TRANSPORT SYSTEM PERMEASE PROTEIN"/>
    <property type="match status" value="1"/>
</dbReference>
<feature type="transmembrane region" description="Helical" evidence="8">
    <location>
        <begin position="262"/>
        <end position="283"/>
    </location>
</feature>
<dbReference type="GO" id="GO:0033214">
    <property type="term" value="P:siderophore-iron import into cell"/>
    <property type="evidence" value="ECO:0007669"/>
    <property type="project" value="TreeGrafter"/>
</dbReference>
<feature type="transmembrane region" description="Helical" evidence="8">
    <location>
        <begin position="135"/>
        <end position="157"/>
    </location>
</feature>
<dbReference type="Pfam" id="PF01032">
    <property type="entry name" value="FecCD"/>
    <property type="match status" value="1"/>
</dbReference>
<keyword evidence="7 8" id="KW-0472">Membrane</keyword>
<comment type="subcellular location">
    <subcellularLocation>
        <location evidence="1">Cell membrane</location>
        <topology evidence="1">Multi-pass membrane protein</topology>
    </subcellularLocation>
</comment>
<dbReference type="InterPro" id="IPR000522">
    <property type="entry name" value="ABC_transptr_permease_BtuC"/>
</dbReference>
<evidence type="ECO:0000256" key="6">
    <source>
        <dbReference type="ARBA" id="ARBA00022989"/>
    </source>
</evidence>
<feature type="transmembrane region" description="Helical" evidence="8">
    <location>
        <begin position="223"/>
        <end position="250"/>
    </location>
</feature>
<dbReference type="GO" id="GO:0005886">
    <property type="term" value="C:plasma membrane"/>
    <property type="evidence" value="ECO:0007669"/>
    <property type="project" value="UniProtKB-SubCell"/>
</dbReference>
<keyword evidence="5 8" id="KW-0812">Transmembrane</keyword>
<dbReference type="RefSeq" id="WP_132116758.1">
    <property type="nucleotide sequence ID" value="NZ_SLWS01000003.1"/>
</dbReference>
<feature type="transmembrane region" description="Helical" evidence="8">
    <location>
        <begin position="82"/>
        <end position="101"/>
    </location>
</feature>
<feature type="transmembrane region" description="Helical" evidence="8">
    <location>
        <begin position="107"/>
        <end position="128"/>
    </location>
</feature>
<evidence type="ECO:0000313" key="10">
    <source>
        <dbReference type="Proteomes" id="UP000295680"/>
    </source>
</evidence>
<feature type="transmembrane region" description="Helical" evidence="8">
    <location>
        <begin position="295"/>
        <end position="312"/>
    </location>
</feature>
<feature type="transmembrane region" description="Helical" evidence="8">
    <location>
        <begin position="177"/>
        <end position="197"/>
    </location>
</feature>
<evidence type="ECO:0000256" key="8">
    <source>
        <dbReference type="SAM" id="Phobius"/>
    </source>
</evidence>
<dbReference type="CDD" id="cd06550">
    <property type="entry name" value="TM_ABC_iron-siderophores_like"/>
    <property type="match status" value="1"/>
</dbReference>
<evidence type="ECO:0000256" key="7">
    <source>
        <dbReference type="ARBA" id="ARBA00023136"/>
    </source>
</evidence>
<accession>A0A4R2JTT3</accession>
<dbReference type="EMBL" id="SLWS01000003">
    <property type="protein sequence ID" value="TCO60666.1"/>
    <property type="molecule type" value="Genomic_DNA"/>
</dbReference>
<evidence type="ECO:0000256" key="5">
    <source>
        <dbReference type="ARBA" id="ARBA00022692"/>
    </source>
</evidence>
<protein>
    <submittedName>
        <fullName evidence="9">Iron complex transport system permease protein</fullName>
    </submittedName>
</protein>
<comment type="similarity">
    <text evidence="2">Belongs to the binding-protein-dependent transport system permease family. FecCD subfamily.</text>
</comment>
<dbReference type="Gene3D" id="1.10.3470.10">
    <property type="entry name" value="ABC transporter involved in vitamin B12 uptake, BtuC"/>
    <property type="match status" value="1"/>
</dbReference>
<dbReference type="Proteomes" id="UP000295680">
    <property type="component" value="Unassembled WGS sequence"/>
</dbReference>
<proteinExistence type="inferred from homology"/>
<dbReference type="PANTHER" id="PTHR30472:SF1">
    <property type="entry name" value="FE(3+) DICITRATE TRANSPORT SYSTEM PERMEASE PROTEIN FECC-RELATED"/>
    <property type="match status" value="1"/>
</dbReference>
<keyword evidence="3" id="KW-0813">Transport</keyword>
<dbReference type="AlphaFoldDB" id="A0A4R2JTT3"/>
<evidence type="ECO:0000313" key="9">
    <source>
        <dbReference type="EMBL" id="TCO60666.1"/>
    </source>
</evidence>
<reference evidence="9 10" key="1">
    <citation type="submission" date="2019-03" db="EMBL/GenBank/DDBJ databases">
        <title>Genomic Encyclopedia of Type Strains, Phase IV (KMG-IV): sequencing the most valuable type-strain genomes for metagenomic binning, comparative biology and taxonomic classification.</title>
        <authorList>
            <person name="Goeker M."/>
        </authorList>
    </citation>
    <scope>NUCLEOTIDE SEQUENCE [LARGE SCALE GENOMIC DNA]</scope>
    <source>
        <strain evidence="9 10">DSM 45934</strain>
    </source>
</reference>
<organism evidence="9 10">
    <name type="scientific">Actinocrispum wychmicini</name>
    <dbReference type="NCBI Taxonomy" id="1213861"/>
    <lineage>
        <taxon>Bacteria</taxon>
        <taxon>Bacillati</taxon>
        <taxon>Actinomycetota</taxon>
        <taxon>Actinomycetes</taxon>
        <taxon>Pseudonocardiales</taxon>
        <taxon>Pseudonocardiaceae</taxon>
        <taxon>Actinocrispum</taxon>
    </lineage>
</organism>
<feature type="transmembrane region" description="Helical" evidence="8">
    <location>
        <begin position="53"/>
        <end position="70"/>
    </location>
</feature>
<sequence length="319" mass="32329">MLAGCVVLVAVAAVVSMGFGAQAISPNVVWRTLVSPRMDDADLIVRTVRMPRMILAVAVGAALAAGGALLQTMTRNHLAEPGILGVTSGAGFAITVGTVLGSAGSQYAQLVLAVVGAGAAAALVYAVGRNSPLRLLLAGVALTAVLTGISLGFRLTFPDAFDRFRFWSGGSLAGREQVPLTVPLVVIAVALVGAAAVTRQLSTLTLGDDVARALGVHVARARFAVLVLVTVSAGAATAVAGPIVFVGLIVPHLARRLAGSSIPWLMAFSIALGPLLVLVSDVLSRVLLPTGEVPVSIVTAVLGGPVLIWVVRRRGAAPL</sequence>